<feature type="chain" id="PRO_5034604321" description="F-box domain-containing protein" evidence="2">
    <location>
        <begin position="25"/>
        <end position="493"/>
    </location>
</feature>
<feature type="region of interest" description="Disordered" evidence="1">
    <location>
        <begin position="425"/>
        <end position="459"/>
    </location>
</feature>
<dbReference type="InterPro" id="IPR001810">
    <property type="entry name" value="F-box_dom"/>
</dbReference>
<gene>
    <name evidence="4" type="ORF">ALECFALPRED_001592</name>
</gene>
<evidence type="ECO:0000256" key="1">
    <source>
        <dbReference type="SAM" id="MobiDB-lite"/>
    </source>
</evidence>
<feature type="domain" description="F-box" evidence="3">
    <location>
        <begin position="68"/>
        <end position="109"/>
    </location>
</feature>
<keyword evidence="2" id="KW-0732">Signal</keyword>
<proteinExistence type="predicted"/>
<accession>A0A8H3F9V6</accession>
<reference evidence="4" key="1">
    <citation type="submission" date="2021-03" db="EMBL/GenBank/DDBJ databases">
        <authorList>
            <person name="Tagirdzhanova G."/>
        </authorList>
    </citation>
    <scope>NUCLEOTIDE SEQUENCE</scope>
</reference>
<comment type="caution">
    <text evidence="4">The sequence shown here is derived from an EMBL/GenBank/DDBJ whole genome shotgun (WGS) entry which is preliminary data.</text>
</comment>
<dbReference type="EMBL" id="CAJPDR010000138">
    <property type="protein sequence ID" value="CAF9920644.1"/>
    <property type="molecule type" value="Genomic_DNA"/>
</dbReference>
<feature type="signal peptide" evidence="2">
    <location>
        <begin position="1"/>
        <end position="24"/>
    </location>
</feature>
<evidence type="ECO:0000256" key="2">
    <source>
        <dbReference type="SAM" id="SignalP"/>
    </source>
</evidence>
<dbReference type="Proteomes" id="UP000664203">
    <property type="component" value="Unassembled WGS sequence"/>
</dbReference>
<organism evidence="4 5">
    <name type="scientific">Alectoria fallacina</name>
    <dbReference type="NCBI Taxonomy" id="1903189"/>
    <lineage>
        <taxon>Eukaryota</taxon>
        <taxon>Fungi</taxon>
        <taxon>Dikarya</taxon>
        <taxon>Ascomycota</taxon>
        <taxon>Pezizomycotina</taxon>
        <taxon>Lecanoromycetes</taxon>
        <taxon>OSLEUM clade</taxon>
        <taxon>Lecanoromycetidae</taxon>
        <taxon>Lecanorales</taxon>
        <taxon>Lecanorineae</taxon>
        <taxon>Parmeliaceae</taxon>
        <taxon>Alectoria</taxon>
    </lineage>
</organism>
<dbReference type="Pfam" id="PF12937">
    <property type="entry name" value="F-box-like"/>
    <property type="match status" value="1"/>
</dbReference>
<evidence type="ECO:0000313" key="5">
    <source>
        <dbReference type="Proteomes" id="UP000664203"/>
    </source>
</evidence>
<dbReference type="OrthoDB" id="5380309at2759"/>
<evidence type="ECO:0000313" key="4">
    <source>
        <dbReference type="EMBL" id="CAF9920644.1"/>
    </source>
</evidence>
<evidence type="ECO:0000259" key="3">
    <source>
        <dbReference type="Pfam" id="PF12937"/>
    </source>
</evidence>
<keyword evidence="5" id="KW-1185">Reference proteome</keyword>
<name>A0A8H3F9V6_9LECA</name>
<dbReference type="AlphaFoldDB" id="A0A8H3F9V6"/>
<protein>
    <recommendedName>
        <fullName evidence="3">F-box domain-containing protein</fullName>
    </recommendedName>
</protein>
<sequence length="493" mass="55971">MTSWKWVICLVVYGLVYVSRPSLSTVLFGAVSRAEIVSSIMESFDQDVAQNLKLSKTGREDVSSDRFPSDLLDKIFSLLPQDSTLCSVACVSERLKVLALPYLYRNIRLEAKFMRESHYSSLKTKELPPGLGPESLSLNLEKHLYLCEYVRERSLKVHNVSWYENIGGHQRLMELLPSLQKISLNPPPKEYISPMSDGLTTMKLDFAYELGRLNKLQLDHIEQIYYKPVHTGEPGSSAITDPRFIDWCPGKVGILSSVLPSIRNLKHFVLEANGYWQAGSAHGLAPYDYGLLLQPHSGSLEELIIAYSDEAYNDGDSFLAKPTPIMGTLTGYHHLKRLAIPEPFLAGLNDPSFHKLLPSRLEELLIQYPMGVWIRVMDRQGDAGTQPPYRLMRMETLAKNKERLVPRLKYVVWWFQQTSRQVSIGDPPPFDRKCPSETNATRLSDDPRKGPVYGPPEDMDKLAEDFEKVGVKFEWVSMPCLIDTPFGEYARIL</sequence>